<sequence length="332" mass="37900">MGVKVGIPSTLFYYTYYPMWRTFFDEIGIQTVTSGNTTKTILDKGVREALADACVPVKLFFGHVIDIKDKVDYLYIPRVVCLNRKTVYCPKFLGLPDMIRHSLENVPPIIDVRVDTRQSRCALLQACLETGKSFGTKKATVYKAYWKARKILRRYTVLLRKGFGPHEAISHLNNPGKVKIKQPYSLNLKFALLGYPYIIYDSFISVNIISKLKRLGVNALTVENIHPLCLSLQRNCDLPKRLFWTFSDMVLKAAHLFFNQGNIDGIIHVTAFGCGPDSLTNKFIELEAKKHQNIPFMTLMLDEHSGEAGIATRLEAFVDMVKRRKEIQICRK</sequence>
<evidence type="ECO:0000313" key="3">
    <source>
        <dbReference type="Proteomes" id="UP000054705"/>
    </source>
</evidence>
<dbReference type="Gene3D" id="3.40.50.11900">
    <property type="match status" value="1"/>
</dbReference>
<feature type="domain" description="DUF2229" evidence="1">
    <location>
        <begin position="4"/>
        <end position="224"/>
    </location>
</feature>
<proteinExistence type="predicted"/>
<dbReference type="Proteomes" id="UP000054705">
    <property type="component" value="Unassembled WGS sequence"/>
</dbReference>
<organism evidence="2 3">
    <name type="scientific">Pelotomaculum thermopropionicum</name>
    <dbReference type="NCBI Taxonomy" id="110500"/>
    <lineage>
        <taxon>Bacteria</taxon>
        <taxon>Bacillati</taxon>
        <taxon>Bacillota</taxon>
        <taxon>Clostridia</taxon>
        <taxon>Eubacteriales</taxon>
        <taxon>Desulfotomaculaceae</taxon>
        <taxon>Pelotomaculum</taxon>
    </lineage>
</organism>
<dbReference type="InterPro" id="IPR018709">
    <property type="entry name" value="CoA_activase_DUF2229"/>
</dbReference>
<protein>
    <recommendedName>
        <fullName evidence="1">DUF2229 domain-containing protein</fullName>
    </recommendedName>
</protein>
<dbReference type="PATRIC" id="fig|110500.4.peg.210"/>
<dbReference type="EMBL" id="LGGS01000184">
    <property type="protein sequence ID" value="KUK81005.1"/>
    <property type="molecule type" value="Genomic_DNA"/>
</dbReference>
<evidence type="ECO:0000259" key="1">
    <source>
        <dbReference type="Pfam" id="PF09989"/>
    </source>
</evidence>
<reference evidence="3" key="1">
    <citation type="journal article" date="2015" name="MBio">
        <title>Genome-Resolved Metagenomic Analysis Reveals Roles for Candidate Phyla and Other Microbial Community Members in Biogeochemical Transformations in Oil Reservoirs.</title>
        <authorList>
            <person name="Hu P."/>
            <person name="Tom L."/>
            <person name="Singh A."/>
            <person name="Thomas B.C."/>
            <person name="Baker B.J."/>
            <person name="Piceno Y.M."/>
            <person name="Andersen G.L."/>
            <person name="Banfield J.F."/>
        </authorList>
    </citation>
    <scope>NUCLEOTIDE SEQUENCE [LARGE SCALE GENOMIC DNA]</scope>
</reference>
<name>A0A101HQ73_9FIRM</name>
<dbReference type="Pfam" id="PF09989">
    <property type="entry name" value="DUF2229"/>
    <property type="match status" value="1"/>
</dbReference>
<dbReference type="PANTHER" id="PTHR32329">
    <property type="entry name" value="BIFUNCTIONAL PROTEIN [INCLUDES 2-HYDROXYACYL-COA DEHYDRATASE (N-TER) AND ITS ACTIVATOR DOMAIN (C_TERM)-RELATED"/>
    <property type="match status" value="1"/>
</dbReference>
<comment type="caution">
    <text evidence="2">The sequence shown here is derived from an EMBL/GenBank/DDBJ whole genome shotgun (WGS) entry which is preliminary data.</text>
</comment>
<dbReference type="InterPro" id="IPR010327">
    <property type="entry name" value="FldB/FldC_alpha/beta"/>
</dbReference>
<dbReference type="Pfam" id="PF06050">
    <property type="entry name" value="HGD-D"/>
    <property type="match status" value="1"/>
</dbReference>
<dbReference type="InterPro" id="IPR051805">
    <property type="entry name" value="Dehydratase_Activator_Redct"/>
</dbReference>
<gene>
    <name evidence="2" type="ORF">XD97_0750</name>
</gene>
<accession>A0A101HQ73</accession>
<dbReference type="PANTHER" id="PTHR32329:SF2">
    <property type="entry name" value="BIFUNCTIONAL PROTEIN [INCLUDES 2-HYDROXYACYL-COA DEHYDRATASE (N-TER) AND ITS ACTIVATOR DOMAIN (C_TERM)"/>
    <property type="match status" value="1"/>
</dbReference>
<dbReference type="AlphaFoldDB" id="A0A101HQ73"/>
<evidence type="ECO:0000313" key="2">
    <source>
        <dbReference type="EMBL" id="KUK81005.1"/>
    </source>
</evidence>